<dbReference type="Proteomes" id="UP000069850">
    <property type="component" value="Chromosome 1"/>
</dbReference>
<organism evidence="1 2">
    <name type="scientific">Methanoculleus bourgensis</name>
    <dbReference type="NCBI Taxonomy" id="83986"/>
    <lineage>
        <taxon>Archaea</taxon>
        <taxon>Methanobacteriati</taxon>
        <taxon>Methanobacteriota</taxon>
        <taxon>Stenosarchaea group</taxon>
        <taxon>Methanomicrobia</taxon>
        <taxon>Methanomicrobiales</taxon>
        <taxon>Methanomicrobiaceae</taxon>
        <taxon>Methanoculleus</taxon>
    </lineage>
</organism>
<reference evidence="1 2" key="1">
    <citation type="submission" date="2016-01" db="EMBL/GenBank/DDBJ databases">
        <authorList>
            <person name="Manzoor S."/>
        </authorList>
    </citation>
    <scope>NUCLEOTIDE SEQUENCE [LARGE SCALE GENOMIC DNA]</scope>
    <source>
        <strain evidence="1">Methanoculleus sp MAB1</strain>
    </source>
</reference>
<name>A0A0X8XYF2_9EURY</name>
<dbReference type="AlphaFoldDB" id="A0A0X8XYF2"/>
<gene>
    <name evidence="1" type="ORF">MMAB1_3420</name>
</gene>
<dbReference type="KEGG" id="mema:MMAB1_3420"/>
<sequence length="67" mass="7960">MDYLRLHEDDVPRERAEFFRGAHDPNRTLFDFFNDYTHFSSSIVILIYSPVSNGKRPSLATRKRIDK</sequence>
<proteinExistence type="predicted"/>
<accession>A0A0X8XYF2</accession>
<evidence type="ECO:0000313" key="2">
    <source>
        <dbReference type="Proteomes" id="UP000069850"/>
    </source>
</evidence>
<dbReference type="EMBL" id="LT158599">
    <property type="protein sequence ID" value="CVK34633.1"/>
    <property type="molecule type" value="Genomic_DNA"/>
</dbReference>
<protein>
    <submittedName>
        <fullName evidence="1">Uncharacterized protein</fullName>
    </submittedName>
</protein>
<evidence type="ECO:0000313" key="1">
    <source>
        <dbReference type="EMBL" id="CVK34633.1"/>
    </source>
</evidence>